<reference evidence="2 3" key="1">
    <citation type="submission" date="2017-06" db="EMBL/GenBank/DDBJ databases">
        <authorList>
            <person name="Kim H.J."/>
            <person name="Triplett B.A."/>
        </authorList>
    </citation>
    <scope>NUCLEOTIDE SEQUENCE [LARGE SCALE GENOMIC DNA]</scope>
    <source>
        <strain evidence="2 3">SCA</strain>
    </source>
</reference>
<dbReference type="InterPro" id="IPR013022">
    <property type="entry name" value="Xyl_isomerase-like_TIM-brl"/>
</dbReference>
<evidence type="ECO:0000259" key="1">
    <source>
        <dbReference type="Pfam" id="PF01261"/>
    </source>
</evidence>
<dbReference type="EMBL" id="FZOJ01000005">
    <property type="protein sequence ID" value="SNS15980.1"/>
    <property type="molecule type" value="Genomic_DNA"/>
</dbReference>
<sequence length="281" mass="31803">MAKIAKSRLAIGNYHYVRMSFEYFLDSAVNLKMENIELWAAAPHFDLDTLDEKILKSKKDEIDSRGLKVVCVTPEQCSYPVNIAVEEKPLREKSIKYFKTAIDAAKELNSPYVLVTAGCGYFDADIEEAWHRSVSSMKELVKYAEKKDIILAYEPLSIFSSNIVNDVHQLKKMLDTIPSSHLKGMLDTGQMALAKEDINDYPLILGDKLAHVHLLDATPMGHLALGEGNLPVGDYIDVLEKSGYNGFYTFEFTAMQYRHKPEDADSKSLEWLISNNKLKEE</sequence>
<dbReference type="AlphaFoldDB" id="A0A239C792"/>
<gene>
    <name evidence="2" type="ORF">SAMN05446037_100543</name>
</gene>
<evidence type="ECO:0000313" key="2">
    <source>
        <dbReference type="EMBL" id="SNS15980.1"/>
    </source>
</evidence>
<evidence type="ECO:0000313" key="3">
    <source>
        <dbReference type="Proteomes" id="UP000198304"/>
    </source>
</evidence>
<proteinExistence type="predicted"/>
<dbReference type="InterPro" id="IPR050312">
    <property type="entry name" value="IolE/XylAMocC-like"/>
</dbReference>
<dbReference type="Gene3D" id="3.20.20.150">
    <property type="entry name" value="Divalent-metal-dependent TIM barrel enzymes"/>
    <property type="match status" value="1"/>
</dbReference>
<protein>
    <submittedName>
        <fullName evidence="2">Protein FrlC</fullName>
    </submittedName>
</protein>
<name>A0A239C792_9FIRM</name>
<dbReference type="PANTHER" id="PTHR12110">
    <property type="entry name" value="HYDROXYPYRUVATE ISOMERASE"/>
    <property type="match status" value="1"/>
</dbReference>
<dbReference type="InterPro" id="IPR036237">
    <property type="entry name" value="Xyl_isomerase-like_sf"/>
</dbReference>
<dbReference type="Pfam" id="PF01261">
    <property type="entry name" value="AP_endonuc_2"/>
    <property type="match status" value="1"/>
</dbReference>
<dbReference type="OrthoDB" id="9814946at2"/>
<dbReference type="Proteomes" id="UP000198304">
    <property type="component" value="Unassembled WGS sequence"/>
</dbReference>
<feature type="domain" description="Xylose isomerase-like TIM barrel" evidence="1">
    <location>
        <begin position="27"/>
        <end position="273"/>
    </location>
</feature>
<keyword evidence="3" id="KW-1185">Reference proteome</keyword>
<accession>A0A239C792</accession>
<organism evidence="2 3">
    <name type="scientific">Anaerovirgula multivorans</name>
    <dbReference type="NCBI Taxonomy" id="312168"/>
    <lineage>
        <taxon>Bacteria</taxon>
        <taxon>Bacillati</taxon>
        <taxon>Bacillota</taxon>
        <taxon>Clostridia</taxon>
        <taxon>Peptostreptococcales</taxon>
        <taxon>Natronincolaceae</taxon>
        <taxon>Anaerovirgula</taxon>
    </lineage>
</organism>
<dbReference type="RefSeq" id="WP_089282096.1">
    <property type="nucleotide sequence ID" value="NZ_FZOJ01000005.1"/>
</dbReference>
<dbReference type="SUPFAM" id="SSF51658">
    <property type="entry name" value="Xylose isomerase-like"/>
    <property type="match status" value="1"/>
</dbReference>